<evidence type="ECO:0000256" key="5">
    <source>
        <dbReference type="ARBA" id="ARBA00023136"/>
    </source>
</evidence>
<accession>A0A1T5J056</accession>
<feature type="transmembrane region" description="Helical" evidence="6">
    <location>
        <begin position="87"/>
        <end position="103"/>
    </location>
</feature>
<dbReference type="STRING" id="428993.SAMN06296058_0388"/>
<comment type="similarity">
    <text evidence="2">Belongs to the TMEM86 family.</text>
</comment>
<evidence type="ECO:0000256" key="6">
    <source>
        <dbReference type="SAM" id="Phobius"/>
    </source>
</evidence>
<keyword evidence="5 6" id="KW-0472">Membrane</keyword>
<dbReference type="PANTHER" id="PTHR31885:SF6">
    <property type="entry name" value="GH04784P"/>
    <property type="match status" value="1"/>
</dbReference>
<dbReference type="GO" id="GO:0016787">
    <property type="term" value="F:hydrolase activity"/>
    <property type="evidence" value="ECO:0007669"/>
    <property type="project" value="TreeGrafter"/>
</dbReference>
<dbReference type="AlphaFoldDB" id="A0A1T5J056"/>
<feature type="transmembrane region" description="Helical" evidence="6">
    <location>
        <begin position="145"/>
        <end position="163"/>
    </location>
</feature>
<dbReference type="EMBL" id="FUZV01000001">
    <property type="protein sequence ID" value="SKC44839.1"/>
    <property type="molecule type" value="Genomic_DNA"/>
</dbReference>
<evidence type="ECO:0000313" key="8">
    <source>
        <dbReference type="Proteomes" id="UP000190341"/>
    </source>
</evidence>
<comment type="subcellular location">
    <subcellularLocation>
        <location evidence="1">Membrane</location>
        <topology evidence="1">Multi-pass membrane protein</topology>
    </subcellularLocation>
</comment>
<dbReference type="InterPro" id="IPR012506">
    <property type="entry name" value="TMEM86B-like"/>
</dbReference>
<dbReference type="PANTHER" id="PTHR31885">
    <property type="entry name" value="GH04784P"/>
    <property type="match status" value="1"/>
</dbReference>
<keyword evidence="4 6" id="KW-1133">Transmembrane helix</keyword>
<reference evidence="7 8" key="1">
    <citation type="submission" date="2017-02" db="EMBL/GenBank/DDBJ databases">
        <authorList>
            <person name="Peterson S.W."/>
        </authorList>
    </citation>
    <scope>NUCLEOTIDE SEQUENCE [LARGE SCALE GENOMIC DNA]</scope>
    <source>
        <strain evidence="7 8">P15</strain>
    </source>
</reference>
<keyword evidence="8" id="KW-1185">Reference proteome</keyword>
<sequence>MTDLAARSRKFMWWRPLVGISALLAILGAEAVGLLGLHYLFKPLTTLLIALMVWRLPAHEPVYRRAVLIGLLLSLLGDVFLMLPGDWFAFGLGSFLLAHLAYLRALRSRGAWFKPVLPLLGYVLIAGGVLAYLWPHVPGELKAPVAVYVIALAAMAAQAACVFHARPGIAARSAAWGGLFFVVSDALLAIDRFASPIPHAAAWVLATYWLAQWSIARSVSVTRDGDFAPPP</sequence>
<name>A0A1T5J056_9GAMM</name>
<proteinExistence type="inferred from homology"/>
<evidence type="ECO:0000256" key="1">
    <source>
        <dbReference type="ARBA" id="ARBA00004141"/>
    </source>
</evidence>
<evidence type="ECO:0000256" key="3">
    <source>
        <dbReference type="ARBA" id="ARBA00022692"/>
    </source>
</evidence>
<feature type="transmembrane region" description="Helical" evidence="6">
    <location>
        <begin position="115"/>
        <end position="133"/>
    </location>
</feature>
<evidence type="ECO:0000256" key="4">
    <source>
        <dbReference type="ARBA" id="ARBA00022989"/>
    </source>
</evidence>
<dbReference type="GO" id="GO:0016020">
    <property type="term" value="C:membrane"/>
    <property type="evidence" value="ECO:0007669"/>
    <property type="project" value="UniProtKB-SubCell"/>
</dbReference>
<protein>
    <submittedName>
        <fullName evidence="7">Uncharacterized membrane protein YhhN</fullName>
    </submittedName>
</protein>
<organism evidence="7 8">
    <name type="scientific">Pseudoxanthomonas indica</name>
    <dbReference type="NCBI Taxonomy" id="428993"/>
    <lineage>
        <taxon>Bacteria</taxon>
        <taxon>Pseudomonadati</taxon>
        <taxon>Pseudomonadota</taxon>
        <taxon>Gammaproteobacteria</taxon>
        <taxon>Lysobacterales</taxon>
        <taxon>Lysobacteraceae</taxon>
        <taxon>Pseudoxanthomonas</taxon>
    </lineage>
</organism>
<dbReference type="Proteomes" id="UP000190341">
    <property type="component" value="Unassembled WGS sequence"/>
</dbReference>
<keyword evidence="3 6" id="KW-0812">Transmembrane</keyword>
<gene>
    <name evidence="7" type="ORF">SAMN06296058_0388</name>
</gene>
<dbReference type="RefSeq" id="WP_229730994.1">
    <property type="nucleotide sequence ID" value="NZ_BMCL01000003.1"/>
</dbReference>
<evidence type="ECO:0000256" key="2">
    <source>
        <dbReference type="ARBA" id="ARBA00007375"/>
    </source>
</evidence>
<dbReference type="Pfam" id="PF07947">
    <property type="entry name" value="YhhN"/>
    <property type="match status" value="1"/>
</dbReference>
<evidence type="ECO:0000313" key="7">
    <source>
        <dbReference type="EMBL" id="SKC44839.1"/>
    </source>
</evidence>